<dbReference type="SUPFAM" id="SSF55073">
    <property type="entry name" value="Nucleotide cyclase"/>
    <property type="match status" value="1"/>
</dbReference>
<keyword evidence="2" id="KW-1003">Cell membrane</keyword>
<gene>
    <name evidence="11" type="ORF">AB1E22_16845</name>
</gene>
<evidence type="ECO:0000259" key="7">
    <source>
        <dbReference type="PROSITE" id="PS50112"/>
    </source>
</evidence>
<feature type="transmembrane region" description="Helical" evidence="6">
    <location>
        <begin position="238"/>
        <end position="259"/>
    </location>
</feature>
<dbReference type="InterPro" id="IPR035919">
    <property type="entry name" value="EAL_sf"/>
</dbReference>
<organism evidence="11 12">
    <name type="scientific">Buttiauxella gaviniae</name>
    <dbReference type="NCBI Taxonomy" id="82990"/>
    <lineage>
        <taxon>Bacteria</taxon>
        <taxon>Pseudomonadati</taxon>
        <taxon>Pseudomonadota</taxon>
        <taxon>Gammaproteobacteria</taxon>
        <taxon>Enterobacterales</taxon>
        <taxon>Enterobacteriaceae</taxon>
        <taxon>Buttiauxella</taxon>
    </lineage>
</organism>
<dbReference type="PROSITE" id="PS50887">
    <property type="entry name" value="GGDEF"/>
    <property type="match status" value="1"/>
</dbReference>
<keyword evidence="11" id="KW-0808">Transferase</keyword>
<dbReference type="InterPro" id="IPR000014">
    <property type="entry name" value="PAS"/>
</dbReference>
<evidence type="ECO:0000256" key="1">
    <source>
        <dbReference type="ARBA" id="ARBA00004651"/>
    </source>
</evidence>
<dbReference type="InterPro" id="IPR013655">
    <property type="entry name" value="PAS_fold_3"/>
</dbReference>
<dbReference type="PANTHER" id="PTHR44757">
    <property type="entry name" value="DIGUANYLATE CYCLASE DGCP"/>
    <property type="match status" value="1"/>
</dbReference>
<evidence type="ECO:0000259" key="10">
    <source>
        <dbReference type="PROSITE" id="PS50887"/>
    </source>
</evidence>
<dbReference type="NCBIfam" id="TIGR00229">
    <property type="entry name" value="sensory_box"/>
    <property type="match status" value="2"/>
</dbReference>
<dbReference type="NCBIfam" id="NF007298">
    <property type="entry name" value="PRK09776.1"/>
    <property type="match status" value="1"/>
</dbReference>
<keyword evidence="11" id="KW-0548">Nucleotidyltransferase</keyword>
<proteinExistence type="predicted"/>
<protein>
    <submittedName>
        <fullName evidence="11">Diguanylate cyclase</fullName>
        <ecNumber evidence="11">2.7.7.65</ecNumber>
    </submittedName>
</protein>
<comment type="subcellular location">
    <subcellularLocation>
        <location evidence="1">Cell membrane</location>
        <topology evidence="1">Multi-pass membrane protein</topology>
    </subcellularLocation>
</comment>
<dbReference type="Pfam" id="PF08447">
    <property type="entry name" value="PAS_3"/>
    <property type="match status" value="2"/>
</dbReference>
<dbReference type="SMART" id="SM00052">
    <property type="entry name" value="EAL"/>
    <property type="match status" value="1"/>
</dbReference>
<keyword evidence="5 6" id="KW-0472">Membrane</keyword>
<dbReference type="Pfam" id="PF00563">
    <property type="entry name" value="EAL"/>
    <property type="match status" value="1"/>
</dbReference>
<comment type="caution">
    <text evidence="11">The sequence shown here is derived from an EMBL/GenBank/DDBJ whole genome shotgun (WGS) entry which is preliminary data.</text>
</comment>
<dbReference type="PROSITE" id="PS50112">
    <property type="entry name" value="PAS"/>
    <property type="match status" value="2"/>
</dbReference>
<feature type="transmembrane region" description="Helical" evidence="6">
    <location>
        <begin position="9"/>
        <end position="31"/>
    </location>
</feature>
<sequence length="1110" mass="124498">MTRQSTKELIAMPSFVLPVGLGVLSFIFTYYSLKLSLVGTVLAPLWFPTSIMMVALFRNPLRLWPMLIVICALGSLCASAVLLPINEINLGYTAINIIEALLGASLLRRFLPSHNPLQNLNNWVSLVICSAIIPPIIGGVLAVWLAGPDGGSVTKIFFVWMLSETIGTLALVPTALLFKPEYLLRHKNPKLFLETIFTFVITLTLSYLALRYMPWPFTFIIVFLMWSAIRLPRLEAFVIFLGTLMVVSLMMATHNTITIQPHTAVMENAPWLPFLMILLPANVMTMVMYSFREERKHITESEARFRNAMEYSAIGMALVSTDGQWLQVNKSLSKFLGYTPEQLRSLTFQQITHPEDLHADLQQLNMLVSGSINSYSMEKRYYTSKGDVVWALLAVSIVRDIDGSPLYLIAQIEDINDLKQTEWVNKRLMERITLANEAGGIGIWEWDLGSDVISWDKRMFDLYEVPSHIKPTYALWLERLVADDAPAAEKVVHDALRARVPFKLEYRIHVKGGIRHIRSLANRVLNKNGDVERLLGINMDMTEVKQLNEALYQEKERLHITLDSIGEAVVCTDVDMNITFMNPIAEKLSGWPQQQAIGQHILAILHITFGDTGPVMENIHSGDYSRTTIEHDVVLHCRNGGSYDIHYSITPLTTLDGQSIGSVLVIQDVTESRKMLKQLSYSASHDGLTHLANRASFENHLKRLLQSAGENRQRHALVFIDLDRFKAVNDTAGHAAGDALLRELSSLMLSMLRTGDFLARLGGDEFGLLLPDCSADNARHISERIIQSINDYHFTWNGRLHRIGASAGITQIDADNRVASEVLSQADIACYASKNGGRGRVTVFESSEHEIGKNGQSLSLEEQKRIIHENPILMITRGVAPPRVPESTSFYLMSLRFWGSDGVVIDETMLRDAVTDKELQCALDRRIFNEFFTKFAQQVTNKGFGVALTLSSHGLANDHVVDELLAHLSNGTLPARLLHLMIPCEALQNEDEKIDRNLQRLRDSGCPLILSHVGRDLDIFKRVTPHWFSYIIVDEELIQNVHSNLMDEMMVTIIHGHAQRQSLQTIAGPADMPMVMDTLSGIGIDLIYGEAVSPPTPLEMLLTSSYFAIN</sequence>
<dbReference type="Pfam" id="PF05231">
    <property type="entry name" value="MASE1"/>
    <property type="match status" value="1"/>
</dbReference>
<dbReference type="InterPro" id="IPR000160">
    <property type="entry name" value="GGDEF_dom"/>
</dbReference>
<dbReference type="InterPro" id="IPR043128">
    <property type="entry name" value="Rev_trsase/Diguanyl_cyclase"/>
</dbReference>
<dbReference type="CDD" id="cd00130">
    <property type="entry name" value="PAS"/>
    <property type="match status" value="2"/>
</dbReference>
<feature type="transmembrane region" description="Helical" evidence="6">
    <location>
        <begin position="271"/>
        <end position="291"/>
    </location>
</feature>
<feature type="transmembrane region" description="Helical" evidence="6">
    <location>
        <begin position="64"/>
        <end position="85"/>
    </location>
</feature>
<evidence type="ECO:0000259" key="8">
    <source>
        <dbReference type="PROSITE" id="PS50113"/>
    </source>
</evidence>
<dbReference type="SMART" id="SM00267">
    <property type="entry name" value="GGDEF"/>
    <property type="match status" value="1"/>
</dbReference>
<dbReference type="Gene3D" id="2.10.70.100">
    <property type="match status" value="1"/>
</dbReference>
<dbReference type="InterPro" id="IPR052155">
    <property type="entry name" value="Biofilm_reg_signaling"/>
</dbReference>
<dbReference type="Pfam" id="PF00990">
    <property type="entry name" value="GGDEF"/>
    <property type="match status" value="1"/>
</dbReference>
<accession>A0ABV3NXS3</accession>
<feature type="domain" description="GGDEF" evidence="10">
    <location>
        <begin position="713"/>
        <end position="846"/>
    </location>
</feature>
<keyword evidence="3 6" id="KW-0812">Transmembrane</keyword>
<dbReference type="GO" id="GO:0052621">
    <property type="term" value="F:diguanylate cyclase activity"/>
    <property type="evidence" value="ECO:0007669"/>
    <property type="project" value="UniProtKB-EC"/>
</dbReference>
<dbReference type="SMART" id="SM00091">
    <property type="entry name" value="PAS"/>
    <property type="match status" value="3"/>
</dbReference>
<dbReference type="Gene3D" id="3.30.70.270">
    <property type="match status" value="1"/>
</dbReference>
<feature type="domain" description="EAL" evidence="9">
    <location>
        <begin position="856"/>
        <end position="1109"/>
    </location>
</feature>
<feature type="transmembrane region" description="Helical" evidence="6">
    <location>
        <begin position="37"/>
        <end position="57"/>
    </location>
</feature>
<evidence type="ECO:0000256" key="6">
    <source>
        <dbReference type="SAM" id="Phobius"/>
    </source>
</evidence>
<evidence type="ECO:0000256" key="5">
    <source>
        <dbReference type="ARBA" id="ARBA00023136"/>
    </source>
</evidence>
<dbReference type="SMART" id="SM00086">
    <property type="entry name" value="PAC"/>
    <property type="match status" value="3"/>
</dbReference>
<evidence type="ECO:0000256" key="2">
    <source>
        <dbReference type="ARBA" id="ARBA00022475"/>
    </source>
</evidence>
<dbReference type="PANTHER" id="PTHR44757:SF4">
    <property type="entry name" value="DIGUANYLATE CYCLASE DGCE-RELATED"/>
    <property type="match status" value="1"/>
</dbReference>
<evidence type="ECO:0000313" key="11">
    <source>
        <dbReference type="EMBL" id="MEW7314341.1"/>
    </source>
</evidence>
<dbReference type="SUPFAM" id="SSF55785">
    <property type="entry name" value="PYP-like sensor domain (PAS domain)"/>
    <property type="match status" value="3"/>
</dbReference>
<name>A0ABV3NXS3_9ENTR</name>
<dbReference type="EMBL" id="JBFMVT010000002">
    <property type="protein sequence ID" value="MEW7314341.1"/>
    <property type="molecule type" value="Genomic_DNA"/>
</dbReference>
<evidence type="ECO:0000313" key="12">
    <source>
        <dbReference type="Proteomes" id="UP001555342"/>
    </source>
</evidence>
<keyword evidence="12" id="KW-1185">Reference proteome</keyword>
<dbReference type="InterPro" id="IPR029787">
    <property type="entry name" value="Nucleotide_cyclase"/>
</dbReference>
<dbReference type="Pfam" id="PF08448">
    <property type="entry name" value="PAS_4"/>
    <property type="match status" value="1"/>
</dbReference>
<feature type="domain" description="PAC" evidence="8">
    <location>
        <begin position="502"/>
        <end position="553"/>
    </location>
</feature>
<evidence type="ECO:0000256" key="4">
    <source>
        <dbReference type="ARBA" id="ARBA00022989"/>
    </source>
</evidence>
<keyword evidence="4 6" id="KW-1133">Transmembrane helix</keyword>
<dbReference type="InterPro" id="IPR001633">
    <property type="entry name" value="EAL_dom"/>
</dbReference>
<dbReference type="EC" id="2.7.7.65" evidence="11"/>
<dbReference type="InterPro" id="IPR013656">
    <property type="entry name" value="PAS_4"/>
</dbReference>
<dbReference type="Gene3D" id="3.30.450.20">
    <property type="entry name" value="PAS domain"/>
    <property type="match status" value="3"/>
</dbReference>
<dbReference type="InterPro" id="IPR001610">
    <property type="entry name" value="PAC"/>
</dbReference>
<dbReference type="PROSITE" id="PS50883">
    <property type="entry name" value="EAL"/>
    <property type="match status" value="1"/>
</dbReference>
<feature type="transmembrane region" description="Helical" evidence="6">
    <location>
        <begin position="215"/>
        <end position="231"/>
    </location>
</feature>
<dbReference type="InterPro" id="IPR035965">
    <property type="entry name" value="PAS-like_dom_sf"/>
</dbReference>
<dbReference type="InterPro" id="IPR000700">
    <property type="entry name" value="PAS-assoc_C"/>
</dbReference>
<evidence type="ECO:0000256" key="3">
    <source>
        <dbReference type="ARBA" id="ARBA00022692"/>
    </source>
</evidence>
<dbReference type="RefSeq" id="WP_367596377.1">
    <property type="nucleotide sequence ID" value="NZ_JBFMVT010000002.1"/>
</dbReference>
<feature type="domain" description="PAS" evidence="7">
    <location>
        <begin position="301"/>
        <end position="371"/>
    </location>
</feature>
<feature type="domain" description="PAC" evidence="8">
    <location>
        <begin position="627"/>
        <end position="681"/>
    </location>
</feature>
<reference evidence="11 12" key="1">
    <citation type="submission" date="2024-07" db="EMBL/GenBank/DDBJ databases">
        <authorList>
            <person name="Wang L."/>
        </authorList>
    </citation>
    <scope>NUCLEOTIDE SEQUENCE [LARGE SCALE GENOMIC DNA]</scope>
    <source>
        <strain evidence="11 12">WL359</strain>
    </source>
</reference>
<feature type="domain" description="PAS" evidence="7">
    <location>
        <begin position="554"/>
        <end position="606"/>
    </location>
</feature>
<feature type="domain" description="PAC" evidence="8">
    <location>
        <begin position="375"/>
        <end position="427"/>
    </location>
</feature>
<dbReference type="NCBIfam" id="TIGR00254">
    <property type="entry name" value="GGDEF"/>
    <property type="match status" value="1"/>
</dbReference>
<dbReference type="InterPro" id="IPR007895">
    <property type="entry name" value="MASE1"/>
</dbReference>
<evidence type="ECO:0000259" key="9">
    <source>
        <dbReference type="PROSITE" id="PS50883"/>
    </source>
</evidence>
<dbReference type="Gene3D" id="3.20.20.450">
    <property type="entry name" value="EAL domain"/>
    <property type="match status" value="1"/>
</dbReference>
<feature type="transmembrane region" description="Helical" evidence="6">
    <location>
        <begin position="191"/>
        <end position="209"/>
    </location>
</feature>
<dbReference type="Proteomes" id="UP001555342">
    <property type="component" value="Unassembled WGS sequence"/>
</dbReference>
<feature type="transmembrane region" description="Helical" evidence="6">
    <location>
        <begin position="91"/>
        <end position="111"/>
    </location>
</feature>
<feature type="transmembrane region" description="Helical" evidence="6">
    <location>
        <begin position="157"/>
        <end position="179"/>
    </location>
</feature>
<feature type="transmembrane region" description="Helical" evidence="6">
    <location>
        <begin position="123"/>
        <end position="145"/>
    </location>
</feature>
<dbReference type="PROSITE" id="PS50113">
    <property type="entry name" value="PAC"/>
    <property type="match status" value="3"/>
</dbReference>
<dbReference type="CDD" id="cd01949">
    <property type="entry name" value="GGDEF"/>
    <property type="match status" value="1"/>
</dbReference>
<dbReference type="SUPFAM" id="SSF141868">
    <property type="entry name" value="EAL domain-like"/>
    <property type="match status" value="1"/>
</dbReference>